<dbReference type="InterPro" id="IPR010329">
    <property type="entry name" value="3hydroanth_dOase"/>
</dbReference>
<dbReference type="GO" id="GO:0043420">
    <property type="term" value="P:anthranilate metabolic process"/>
    <property type="evidence" value="ECO:0007669"/>
    <property type="project" value="UniProtKB-UniRule"/>
</dbReference>
<evidence type="ECO:0000256" key="3">
    <source>
        <dbReference type="ARBA" id="ARBA00022490"/>
    </source>
</evidence>
<reference evidence="11" key="1">
    <citation type="submission" date="2020-04" db="EMBL/GenBank/DDBJ databases">
        <authorList>
            <person name="Neveu A P."/>
        </authorList>
    </citation>
    <scope>NUCLEOTIDE SEQUENCE</scope>
    <source>
        <tissue evidence="11">Whole embryo</tissue>
    </source>
</reference>
<evidence type="ECO:0000256" key="10">
    <source>
        <dbReference type="HAMAP-Rule" id="MF_03019"/>
    </source>
</evidence>
<dbReference type="EMBL" id="LR785673">
    <property type="protein sequence ID" value="CAB3251715.1"/>
    <property type="molecule type" value="mRNA"/>
</dbReference>
<dbReference type="Gene3D" id="2.60.120.10">
    <property type="entry name" value="Jelly Rolls"/>
    <property type="match status" value="1"/>
</dbReference>
<feature type="binding site" evidence="10">
    <location>
        <position position="92"/>
    </location>
    <ligand>
        <name>Fe cation</name>
        <dbReference type="ChEBI" id="CHEBI:24875"/>
        <note>catalytic</note>
    </ligand>
</feature>
<evidence type="ECO:0000256" key="4">
    <source>
        <dbReference type="ARBA" id="ARBA00022642"/>
    </source>
</evidence>
<evidence type="ECO:0000256" key="6">
    <source>
        <dbReference type="ARBA" id="ARBA00022964"/>
    </source>
</evidence>
<feature type="binding site" evidence="10">
    <location>
        <position position="54"/>
    </location>
    <ligand>
        <name>substrate</name>
    </ligand>
</feature>
<accession>A0A6F9DF49</accession>
<dbReference type="Pfam" id="PF06052">
    <property type="entry name" value="3-HAO"/>
    <property type="match status" value="1"/>
</dbReference>
<comment type="subcellular location">
    <subcellularLocation>
        <location evidence="10">Cytoplasm</location>
    </subcellularLocation>
</comment>
<evidence type="ECO:0000256" key="8">
    <source>
        <dbReference type="ARBA" id="ARBA00023004"/>
    </source>
</evidence>
<dbReference type="FunFam" id="2.60.120.10:FF:000077">
    <property type="entry name" value="3-hydroxyanthranilate 3,4-dioxygenase"/>
    <property type="match status" value="1"/>
</dbReference>
<dbReference type="GO" id="GO:0005737">
    <property type="term" value="C:cytoplasm"/>
    <property type="evidence" value="ECO:0007669"/>
    <property type="project" value="UniProtKB-SubCell"/>
</dbReference>
<dbReference type="CDD" id="cd06123">
    <property type="entry name" value="cupin_HAO"/>
    <property type="match status" value="1"/>
</dbReference>
<name>A0A6F9DF49_9ASCI</name>
<feature type="binding site" evidence="10">
    <location>
        <position position="106"/>
    </location>
    <ligand>
        <name>substrate</name>
    </ligand>
</feature>
<evidence type="ECO:0000256" key="9">
    <source>
        <dbReference type="ARBA" id="ARBA00052793"/>
    </source>
</evidence>
<comment type="similarity">
    <text evidence="10">Belongs to the 3-HAO family.</text>
</comment>
<keyword evidence="7 10" id="KW-0560">Oxidoreductase</keyword>
<dbReference type="InterPro" id="IPR011051">
    <property type="entry name" value="RmlC_Cupin_sf"/>
</dbReference>
<dbReference type="SUPFAM" id="SSF51182">
    <property type="entry name" value="RmlC-like cupins"/>
    <property type="match status" value="2"/>
</dbReference>
<dbReference type="InterPro" id="IPR014710">
    <property type="entry name" value="RmlC-like_jellyroll"/>
</dbReference>
<keyword evidence="8 10" id="KW-0408">Iron</keyword>
<dbReference type="AlphaFoldDB" id="A0A6F9DF49"/>
<feature type="region of interest" description="Domain B" evidence="10">
    <location>
        <begin position="179"/>
        <end position="276"/>
    </location>
</feature>
<dbReference type="EC" id="1.13.11.6" evidence="10"/>
<comment type="pathway">
    <text evidence="10">Cofactor biosynthesis; NAD(+) biosynthesis; quinolinate from L-kynurenine: step 3/3.</text>
</comment>
<comment type="caution">
    <text evidence="10">Lacks conserved residue(s) required for the propagation of feature annotation.</text>
</comment>
<comment type="catalytic activity">
    <reaction evidence="9 10">
        <text>3-hydroxyanthranilate + O2 = (2Z,4Z)-2-amino-3-carboxymuconate 6-semialdehyde</text>
        <dbReference type="Rhea" id="RHEA:17953"/>
        <dbReference type="ChEBI" id="CHEBI:15379"/>
        <dbReference type="ChEBI" id="CHEBI:36559"/>
        <dbReference type="ChEBI" id="CHEBI:77612"/>
        <dbReference type="EC" id="1.13.11.6"/>
    </reaction>
</comment>
<dbReference type="PANTHER" id="PTHR15497:SF1">
    <property type="entry name" value="3-HYDROXYANTHRANILATE 3,4-DIOXYGENASE"/>
    <property type="match status" value="1"/>
</dbReference>
<feature type="region of interest" description="Domain A (catalytic)" evidence="10">
    <location>
        <begin position="1"/>
        <end position="179"/>
    </location>
</feature>
<keyword evidence="5 10" id="KW-0479">Metal-binding</keyword>
<dbReference type="GO" id="GO:0019805">
    <property type="term" value="P:quinolinate biosynthetic process"/>
    <property type="evidence" value="ECO:0007669"/>
    <property type="project" value="UniProtKB-UniRule"/>
</dbReference>
<evidence type="ECO:0000256" key="5">
    <source>
        <dbReference type="ARBA" id="ARBA00022723"/>
    </source>
</evidence>
<comment type="function">
    <text evidence="2 10">Catalyzes the oxidative ring opening of 3-hydroxyanthranilate to 2-amino-3-carboxymuconate semialdehyde, which spontaneously cyclizes to quinolinate.</text>
</comment>
<evidence type="ECO:0000256" key="2">
    <source>
        <dbReference type="ARBA" id="ARBA00002752"/>
    </source>
</evidence>
<feature type="binding site" evidence="10">
    <location>
        <position position="48"/>
    </location>
    <ligand>
        <name>Fe cation</name>
        <dbReference type="ChEBI" id="CHEBI:24875"/>
        <note>catalytic</note>
    </ligand>
</feature>
<dbReference type="GO" id="GO:0008198">
    <property type="term" value="F:ferrous iron binding"/>
    <property type="evidence" value="ECO:0007669"/>
    <property type="project" value="UniProtKB-UniRule"/>
</dbReference>
<dbReference type="HAMAP" id="MF_00825">
    <property type="entry name" value="3_HAO"/>
    <property type="match status" value="1"/>
</dbReference>
<comment type="cofactor">
    <cofactor evidence="1 10">
        <name>Fe(2+)</name>
        <dbReference type="ChEBI" id="CHEBI:29033"/>
    </cofactor>
</comment>
<dbReference type="UniPathway" id="UPA00253">
    <property type="reaction ID" value="UER00330"/>
</dbReference>
<proteinExistence type="evidence at transcript level"/>
<organism evidence="11">
    <name type="scientific">Phallusia mammillata</name>
    <dbReference type="NCBI Taxonomy" id="59560"/>
    <lineage>
        <taxon>Eukaryota</taxon>
        <taxon>Metazoa</taxon>
        <taxon>Chordata</taxon>
        <taxon>Tunicata</taxon>
        <taxon>Ascidiacea</taxon>
        <taxon>Phlebobranchia</taxon>
        <taxon>Ascidiidae</taxon>
        <taxon>Phallusia</taxon>
    </lineage>
</organism>
<dbReference type="GO" id="GO:0034354">
    <property type="term" value="P:'de novo' NAD+ biosynthetic process from L-tryptophan"/>
    <property type="evidence" value="ECO:0007669"/>
    <property type="project" value="UniProtKB-UniRule"/>
</dbReference>
<keyword evidence="4 10" id="KW-0662">Pyridine nucleotide biosynthesis</keyword>
<evidence type="ECO:0000313" key="11">
    <source>
        <dbReference type="EMBL" id="CAB3251715.1"/>
    </source>
</evidence>
<feature type="binding site" evidence="10">
    <location>
        <position position="54"/>
    </location>
    <ligand>
        <name>Fe cation</name>
        <dbReference type="ChEBI" id="CHEBI:24875"/>
        <note>catalytic</note>
    </ligand>
</feature>
<feature type="binding site" evidence="10">
    <location>
        <position position="44"/>
    </location>
    <ligand>
        <name>O2</name>
        <dbReference type="ChEBI" id="CHEBI:15379"/>
    </ligand>
</feature>
<protein>
    <recommendedName>
        <fullName evidence="10">3-hydroxyanthranilate 3,4-dioxygenase</fullName>
        <ecNumber evidence="10">1.13.11.6</ecNumber>
    </recommendedName>
    <alternativeName>
        <fullName evidence="10">3-hydroxyanthranilate oxygenase</fullName>
        <shortName evidence="10">3-HAO</shortName>
    </alternativeName>
    <alternativeName>
        <fullName evidence="10">3-hydroxyanthranilic acid dioxygenase</fullName>
        <shortName evidence="10">HAD</shortName>
    </alternativeName>
</protein>
<feature type="binding site" evidence="10">
    <location>
        <position position="96"/>
    </location>
    <ligand>
        <name>substrate</name>
    </ligand>
</feature>
<evidence type="ECO:0000256" key="7">
    <source>
        <dbReference type="ARBA" id="ARBA00023002"/>
    </source>
</evidence>
<gene>
    <name evidence="11" type="primary">Haao</name>
</gene>
<keyword evidence="6 10" id="KW-0223">Dioxygenase</keyword>
<sequence>MALQVINMPKWIEENKKFFLPPVCNKMMHNGQLKVMLIGGPNIRKDYHIEEGEELFYMVHGDMCLKVVEKGKFKDIVIKEGEAFLLPARVPHSPQRFENTVGLVIERERLKTETDILRYFIDGSLDVLFEKAFYCEDLGTELPPIINEFFQSEAHKTGKPNPENVLTKYPFELDSEVDLGRAINLKSLIENIGEDHALFEGKHQFQITVMQSGSSDISTGSVDNWVWQLWGKSNVTVNGQCFSMDTGDTLLIPPATTYKWVRESGSCALNIAQAAL</sequence>
<dbReference type="GO" id="GO:0000334">
    <property type="term" value="F:3-hydroxyanthranilate 3,4-dioxygenase activity"/>
    <property type="evidence" value="ECO:0007669"/>
    <property type="project" value="UniProtKB-UniRule"/>
</dbReference>
<keyword evidence="3 10" id="KW-0963">Cytoplasm</keyword>
<evidence type="ECO:0000256" key="1">
    <source>
        <dbReference type="ARBA" id="ARBA00001954"/>
    </source>
</evidence>
<dbReference type="GO" id="GO:0006569">
    <property type="term" value="P:L-tryptophan catabolic process"/>
    <property type="evidence" value="ECO:0007669"/>
    <property type="project" value="UniProtKB-UniRule"/>
</dbReference>
<dbReference type="PANTHER" id="PTHR15497">
    <property type="entry name" value="3-HYDROXYANTHRANILATE 3,4-DIOXYGENASE"/>
    <property type="match status" value="1"/>
</dbReference>
<dbReference type="NCBIfam" id="TIGR03037">
    <property type="entry name" value="anthran_nbaC"/>
    <property type="match status" value="1"/>
</dbReference>